<dbReference type="RefSeq" id="WP_088076736.1">
    <property type="nucleotide sequence ID" value="NZ_JAHQCR010000072.1"/>
</dbReference>
<gene>
    <name evidence="1" type="ORF">KS407_17440</name>
</gene>
<keyword evidence="2" id="KW-1185">Reference proteome</keyword>
<name>A0ABS6JXT5_9BACI</name>
<protein>
    <submittedName>
        <fullName evidence="1">Uncharacterized protein</fullName>
    </submittedName>
</protein>
<sequence>MYKGSPNLKNILNLSEQSFEELKERYGVLVEDLSFARNAFEFEKASDIKMEMIYIIEELKSRKDS</sequence>
<proteinExistence type="predicted"/>
<evidence type="ECO:0000313" key="1">
    <source>
        <dbReference type="EMBL" id="MBU9723205.1"/>
    </source>
</evidence>
<dbReference type="Proteomes" id="UP000790580">
    <property type="component" value="Unassembled WGS sequence"/>
</dbReference>
<evidence type="ECO:0000313" key="2">
    <source>
        <dbReference type="Proteomes" id="UP000790580"/>
    </source>
</evidence>
<reference evidence="1 2" key="1">
    <citation type="submission" date="2021-06" db="EMBL/GenBank/DDBJ databases">
        <title>Bacillus sp. RD4P76, an endophyte from a halophyte.</title>
        <authorList>
            <person name="Sun J.-Q."/>
        </authorList>
    </citation>
    <scope>NUCLEOTIDE SEQUENCE [LARGE SCALE GENOMIC DNA]</scope>
    <source>
        <strain evidence="1 2">JCM 17098</strain>
    </source>
</reference>
<organism evidence="1 2">
    <name type="scientific">Evansella alkalicola</name>
    <dbReference type="NCBI Taxonomy" id="745819"/>
    <lineage>
        <taxon>Bacteria</taxon>
        <taxon>Bacillati</taxon>
        <taxon>Bacillota</taxon>
        <taxon>Bacilli</taxon>
        <taxon>Bacillales</taxon>
        <taxon>Bacillaceae</taxon>
        <taxon>Evansella</taxon>
    </lineage>
</organism>
<dbReference type="EMBL" id="JAHQCR010000072">
    <property type="protein sequence ID" value="MBU9723205.1"/>
    <property type="molecule type" value="Genomic_DNA"/>
</dbReference>
<comment type="caution">
    <text evidence="1">The sequence shown here is derived from an EMBL/GenBank/DDBJ whole genome shotgun (WGS) entry which is preliminary data.</text>
</comment>
<accession>A0ABS6JXT5</accession>